<dbReference type="Proteomes" id="UP001341840">
    <property type="component" value="Unassembled WGS sequence"/>
</dbReference>
<comment type="caution">
    <text evidence="2">The sequence shown here is derived from an EMBL/GenBank/DDBJ whole genome shotgun (WGS) entry which is preliminary data.</text>
</comment>
<gene>
    <name evidence="2" type="ORF">PIB30_053061</name>
</gene>
<evidence type="ECO:0000256" key="1">
    <source>
        <dbReference type="SAM" id="MobiDB-lite"/>
    </source>
</evidence>
<proteinExistence type="predicted"/>
<dbReference type="EMBL" id="JASCZI010181633">
    <property type="protein sequence ID" value="MED6185025.1"/>
    <property type="molecule type" value="Genomic_DNA"/>
</dbReference>
<evidence type="ECO:0000313" key="2">
    <source>
        <dbReference type="EMBL" id="MED6185025.1"/>
    </source>
</evidence>
<reference evidence="2 3" key="1">
    <citation type="journal article" date="2023" name="Plants (Basel)">
        <title>Bridging the Gap: Combining Genomics and Transcriptomics Approaches to Understand Stylosanthes scabra, an Orphan Legume from the Brazilian Caatinga.</title>
        <authorList>
            <person name="Ferreira-Neto J.R.C."/>
            <person name="da Silva M.D."/>
            <person name="Binneck E."/>
            <person name="de Melo N.F."/>
            <person name="da Silva R.H."/>
            <person name="de Melo A.L.T.M."/>
            <person name="Pandolfi V."/>
            <person name="Bustamante F.O."/>
            <person name="Brasileiro-Vidal A.C."/>
            <person name="Benko-Iseppon A.M."/>
        </authorList>
    </citation>
    <scope>NUCLEOTIDE SEQUENCE [LARGE SCALE GENOMIC DNA]</scope>
    <source>
        <tissue evidence="2">Leaves</tissue>
    </source>
</reference>
<organism evidence="2 3">
    <name type="scientific">Stylosanthes scabra</name>
    <dbReference type="NCBI Taxonomy" id="79078"/>
    <lineage>
        <taxon>Eukaryota</taxon>
        <taxon>Viridiplantae</taxon>
        <taxon>Streptophyta</taxon>
        <taxon>Embryophyta</taxon>
        <taxon>Tracheophyta</taxon>
        <taxon>Spermatophyta</taxon>
        <taxon>Magnoliopsida</taxon>
        <taxon>eudicotyledons</taxon>
        <taxon>Gunneridae</taxon>
        <taxon>Pentapetalae</taxon>
        <taxon>rosids</taxon>
        <taxon>fabids</taxon>
        <taxon>Fabales</taxon>
        <taxon>Fabaceae</taxon>
        <taxon>Papilionoideae</taxon>
        <taxon>50 kb inversion clade</taxon>
        <taxon>dalbergioids sensu lato</taxon>
        <taxon>Dalbergieae</taxon>
        <taxon>Pterocarpus clade</taxon>
        <taxon>Stylosanthes</taxon>
    </lineage>
</organism>
<protein>
    <submittedName>
        <fullName evidence="2">Uncharacterized protein</fullName>
    </submittedName>
</protein>
<feature type="compositionally biased region" description="Polar residues" evidence="1">
    <location>
        <begin position="1"/>
        <end position="18"/>
    </location>
</feature>
<name>A0ABU6WGI4_9FABA</name>
<accession>A0ABU6WGI4</accession>
<feature type="region of interest" description="Disordered" evidence="1">
    <location>
        <begin position="1"/>
        <end position="26"/>
    </location>
</feature>
<sequence length="146" mass="16403">MNIFTNNQNRSHIFTSPATAPFDEGRSDVTKKVDLGFPRIRENEGKDRHSRTQTSLVELNRGSILVVKHFGVAIVCVGDERSGKNKRLLDLQEIRVLGLELSRIGLEKGAKPWPEILEFPFLPLQFLPLTLPYGRAVRGARARGRG</sequence>
<evidence type="ECO:0000313" key="3">
    <source>
        <dbReference type="Proteomes" id="UP001341840"/>
    </source>
</evidence>
<keyword evidence="3" id="KW-1185">Reference proteome</keyword>